<gene>
    <name evidence="4" type="ORF">F511_05279</name>
</gene>
<feature type="compositionally biased region" description="Polar residues" evidence="1">
    <location>
        <begin position="435"/>
        <end position="444"/>
    </location>
</feature>
<reference evidence="4 5" key="1">
    <citation type="journal article" date="2015" name="Proc. Natl. Acad. Sci. U.S.A.">
        <title>The resurrection genome of Boea hygrometrica: A blueprint for survival of dehydration.</title>
        <authorList>
            <person name="Xiao L."/>
            <person name="Yang G."/>
            <person name="Zhang L."/>
            <person name="Yang X."/>
            <person name="Zhao S."/>
            <person name="Ji Z."/>
            <person name="Zhou Q."/>
            <person name="Hu M."/>
            <person name="Wang Y."/>
            <person name="Chen M."/>
            <person name="Xu Y."/>
            <person name="Jin H."/>
            <person name="Xiao X."/>
            <person name="Hu G."/>
            <person name="Bao F."/>
            <person name="Hu Y."/>
            <person name="Wan P."/>
            <person name="Li L."/>
            <person name="Deng X."/>
            <person name="Kuang T."/>
            <person name="Xiang C."/>
            <person name="Zhu J.K."/>
            <person name="Oliver M.J."/>
            <person name="He Y."/>
        </authorList>
    </citation>
    <scope>NUCLEOTIDE SEQUENCE [LARGE SCALE GENOMIC DNA]</scope>
    <source>
        <strain evidence="5">cv. XS01</strain>
    </source>
</reference>
<feature type="region of interest" description="Disordered" evidence="1">
    <location>
        <begin position="337"/>
        <end position="470"/>
    </location>
</feature>
<feature type="compositionally biased region" description="Polar residues" evidence="1">
    <location>
        <begin position="337"/>
        <end position="360"/>
    </location>
</feature>
<proteinExistence type="predicted"/>
<dbReference type="AlphaFoldDB" id="A0A2Z7AKG5"/>
<accession>A0A2Z7AKG5</accession>
<evidence type="ECO:0000256" key="1">
    <source>
        <dbReference type="SAM" id="MobiDB-lite"/>
    </source>
</evidence>
<dbReference type="InterPro" id="IPR025486">
    <property type="entry name" value="DUF4378"/>
</dbReference>
<evidence type="ECO:0000259" key="3">
    <source>
        <dbReference type="Pfam" id="PF14383"/>
    </source>
</evidence>
<protein>
    <recommendedName>
        <fullName evidence="6">DUF4378 domain-containing protein</fullName>
    </recommendedName>
</protein>
<dbReference type="Proteomes" id="UP000250235">
    <property type="component" value="Unassembled WGS sequence"/>
</dbReference>
<sequence length="892" mass="98397">MGIDKKSSKGGFLQMFDWNAKSRKKLFSSHSDLPEQFKQKKRCDGNLPMTQLQMLDEYEVSAGASIKGGSEYSCASSVTEEDIYATKAPGVVARLMGLDSMPKSSVPQPYSTPHFDSLSVQSSYYSTKNLESSQDPLQGVWSQNIMEPKYQKVIHRPIEKFQTEILPPKSAKSIPVTHHKLLSPIKSVNFIPSKDAAQIMEAAARIIEPGPQASTKSKLLLVGSSSGPLRIRDLKEKAQATQKTSNLFERSHESSELCTNKNIREHLLNKSWDGLVDAEELTSIGKNRGKSISLALQAKANVKKREGLNLNGSRSVAGKEASELNSNQLFKNQSITQSALKRPTSHNSSSVLRQNNQKQNCMVDKGKLPLKSGGKVVTVDSTTSSHKDSKNFSGNSKVSSRKWGSDLKDDKGEVLGSRSERVTRKKRSIDGSYQPERNQAAQSMRTHKNGKSIQSSAIVDGQTRWDQDSRGNGVDIVSFTFTSPMRRSGSGSDTSMDIGENHKMFTSDSRSKKALLSSEGISSSKFSFRGHNLRGSDMLSALLEQKLKELTHAVEFSNLKTRAVLHDSVLSPNTEPTAQQENTKGGVHPDNIFSGACTSFCPADSQNFTTTSQKYQEGTKEETIEHCNSTSQSKISIDRRLPSPVSVLEHHSFLESCNSSDTASSNFSCKKNSSSIYAQGLPGTYTLGTLLTIEGDAELSDSASSSTAAKTLATSQETSSTLANCVKPMKWELAYIKDIICNIDQSFTDYALGRARTVIKPHLFDQMERQKRFSNGPGGPIPQTNRRVLFQCVSECLDLKCRQYVVGGSKQWIKGLSWVRRKERLAEEIYDEISGWIAIGDSLVDELVDKDMSSHHGRWLDFETEAFELGIQIQSRILNSLIDEVVADMLVL</sequence>
<dbReference type="InterPro" id="IPR032795">
    <property type="entry name" value="DUF3741-assoc"/>
</dbReference>
<keyword evidence="5" id="KW-1185">Reference proteome</keyword>
<evidence type="ECO:0008006" key="6">
    <source>
        <dbReference type="Google" id="ProtNLM"/>
    </source>
</evidence>
<evidence type="ECO:0000313" key="5">
    <source>
        <dbReference type="Proteomes" id="UP000250235"/>
    </source>
</evidence>
<organism evidence="4 5">
    <name type="scientific">Dorcoceras hygrometricum</name>
    <dbReference type="NCBI Taxonomy" id="472368"/>
    <lineage>
        <taxon>Eukaryota</taxon>
        <taxon>Viridiplantae</taxon>
        <taxon>Streptophyta</taxon>
        <taxon>Embryophyta</taxon>
        <taxon>Tracheophyta</taxon>
        <taxon>Spermatophyta</taxon>
        <taxon>Magnoliopsida</taxon>
        <taxon>eudicotyledons</taxon>
        <taxon>Gunneridae</taxon>
        <taxon>Pentapetalae</taxon>
        <taxon>asterids</taxon>
        <taxon>lamiids</taxon>
        <taxon>Lamiales</taxon>
        <taxon>Gesneriaceae</taxon>
        <taxon>Didymocarpoideae</taxon>
        <taxon>Trichosporeae</taxon>
        <taxon>Loxocarpinae</taxon>
        <taxon>Dorcoceras</taxon>
    </lineage>
</organism>
<dbReference type="Pfam" id="PF14383">
    <property type="entry name" value="VARLMGL"/>
    <property type="match status" value="1"/>
</dbReference>
<dbReference type="OrthoDB" id="765769at2759"/>
<feature type="domain" description="DUF4378" evidence="2">
    <location>
        <begin position="732"/>
        <end position="884"/>
    </location>
</feature>
<feature type="compositionally biased region" description="Basic and acidic residues" evidence="1">
    <location>
        <begin position="403"/>
        <end position="422"/>
    </location>
</feature>
<dbReference type="Pfam" id="PF14309">
    <property type="entry name" value="DUF4378"/>
    <property type="match status" value="1"/>
</dbReference>
<dbReference type="EMBL" id="KV014393">
    <property type="protein sequence ID" value="KZV22325.1"/>
    <property type="molecule type" value="Genomic_DNA"/>
</dbReference>
<dbReference type="PANTHER" id="PTHR21726:SF29">
    <property type="entry name" value="EXPRESSED PROTEIN"/>
    <property type="match status" value="1"/>
</dbReference>
<feature type="domain" description="DUF3741" evidence="3">
    <location>
        <begin position="76"/>
        <end position="106"/>
    </location>
</feature>
<evidence type="ECO:0000259" key="2">
    <source>
        <dbReference type="Pfam" id="PF14309"/>
    </source>
</evidence>
<name>A0A2Z7AKG5_9LAMI</name>
<dbReference type="PANTHER" id="PTHR21726">
    <property type="entry name" value="PHOSPHATIDYLINOSITOL N-ACETYLGLUCOSAMINYLTRANSFERASE SUBUNIT P DOWN SYNDROME CRITICAL REGION PROTEIN 5 -RELATED"/>
    <property type="match status" value="1"/>
</dbReference>
<evidence type="ECO:0000313" key="4">
    <source>
        <dbReference type="EMBL" id="KZV22325.1"/>
    </source>
</evidence>